<keyword evidence="2" id="KW-0548">Nucleotidyltransferase</keyword>
<evidence type="ECO:0000259" key="8">
    <source>
        <dbReference type="Pfam" id="PF17917"/>
    </source>
</evidence>
<evidence type="ECO:0000256" key="6">
    <source>
        <dbReference type="ARBA" id="ARBA00022918"/>
    </source>
</evidence>
<sequence length="166" mass="18044">MALVKTKSDDEFQTEQQQAFDDIKRRMLDAETRYPEVEKLCLCLFFTCTKLHHILLTAEIFVICKSDVVKHMLSAPVLKGRLGTRDKAYGKWSPNWHGPYKVVQALKDPNLRAITALVVILGTLIGTAADGLLVATPVALYGSFIPVFIVAAVIGPTTCGGASPGG</sequence>
<feature type="transmembrane region" description="Helical" evidence="7">
    <location>
        <begin position="140"/>
        <end position="162"/>
    </location>
</feature>
<keyword evidence="7" id="KW-0812">Transmembrane</keyword>
<keyword evidence="7" id="KW-1133">Transmembrane helix</keyword>
<keyword evidence="10" id="KW-1185">Reference proteome</keyword>
<keyword evidence="6" id="KW-0695">RNA-directed DNA polymerase</keyword>
<evidence type="ECO:0000256" key="1">
    <source>
        <dbReference type="ARBA" id="ARBA00022679"/>
    </source>
</evidence>
<comment type="caution">
    <text evidence="9">The sequence shown here is derived from an EMBL/GenBank/DDBJ whole genome shotgun (WGS) entry which is preliminary data.</text>
</comment>
<keyword evidence="4" id="KW-0255">Endonuclease</keyword>
<dbReference type="Proteomes" id="UP001231189">
    <property type="component" value="Unassembled WGS sequence"/>
</dbReference>
<organism evidence="9 10">
    <name type="scientific">Lolium multiflorum</name>
    <name type="common">Italian ryegrass</name>
    <name type="synonym">Lolium perenne subsp. multiflorum</name>
    <dbReference type="NCBI Taxonomy" id="4521"/>
    <lineage>
        <taxon>Eukaryota</taxon>
        <taxon>Viridiplantae</taxon>
        <taxon>Streptophyta</taxon>
        <taxon>Embryophyta</taxon>
        <taxon>Tracheophyta</taxon>
        <taxon>Spermatophyta</taxon>
        <taxon>Magnoliopsida</taxon>
        <taxon>Liliopsida</taxon>
        <taxon>Poales</taxon>
        <taxon>Poaceae</taxon>
        <taxon>BOP clade</taxon>
        <taxon>Pooideae</taxon>
        <taxon>Poodae</taxon>
        <taxon>Poeae</taxon>
        <taxon>Poeae Chloroplast Group 2 (Poeae type)</taxon>
        <taxon>Loliodinae</taxon>
        <taxon>Loliinae</taxon>
        <taxon>Lolium</taxon>
    </lineage>
</organism>
<keyword evidence="7" id="KW-0472">Membrane</keyword>
<evidence type="ECO:0000256" key="3">
    <source>
        <dbReference type="ARBA" id="ARBA00022722"/>
    </source>
</evidence>
<evidence type="ECO:0000256" key="5">
    <source>
        <dbReference type="ARBA" id="ARBA00022801"/>
    </source>
</evidence>
<evidence type="ECO:0000256" key="4">
    <source>
        <dbReference type="ARBA" id="ARBA00022759"/>
    </source>
</evidence>
<dbReference type="Pfam" id="PF17917">
    <property type="entry name" value="RT_RNaseH"/>
    <property type="match status" value="1"/>
</dbReference>
<dbReference type="AlphaFoldDB" id="A0AAD8PHY2"/>
<feature type="domain" description="Reverse transcriptase RNase H-like" evidence="8">
    <location>
        <begin position="24"/>
        <end position="82"/>
    </location>
</feature>
<dbReference type="EMBL" id="JAUUTY010001261">
    <property type="protein sequence ID" value="KAK1558216.1"/>
    <property type="molecule type" value="Genomic_DNA"/>
</dbReference>
<accession>A0AAD8PHY2</accession>
<protein>
    <recommendedName>
        <fullName evidence="8">Reverse transcriptase RNase H-like domain-containing protein</fullName>
    </recommendedName>
</protein>
<feature type="transmembrane region" description="Helical" evidence="7">
    <location>
        <begin position="114"/>
        <end position="134"/>
    </location>
</feature>
<keyword evidence="5" id="KW-0378">Hydrolase</keyword>
<proteinExistence type="predicted"/>
<dbReference type="InterPro" id="IPR041373">
    <property type="entry name" value="RT_RNaseH"/>
</dbReference>
<evidence type="ECO:0000313" key="10">
    <source>
        <dbReference type="Proteomes" id="UP001231189"/>
    </source>
</evidence>
<dbReference type="SUPFAM" id="SSF56672">
    <property type="entry name" value="DNA/RNA polymerases"/>
    <property type="match status" value="1"/>
</dbReference>
<name>A0AAD8PHY2_LOLMU</name>
<keyword evidence="1" id="KW-0808">Transferase</keyword>
<keyword evidence="3" id="KW-0540">Nuclease</keyword>
<evidence type="ECO:0000313" key="9">
    <source>
        <dbReference type="EMBL" id="KAK1558216.1"/>
    </source>
</evidence>
<evidence type="ECO:0000256" key="7">
    <source>
        <dbReference type="SAM" id="Phobius"/>
    </source>
</evidence>
<gene>
    <name evidence="9" type="ORF">QYE76_016875</name>
</gene>
<reference evidence="9" key="1">
    <citation type="submission" date="2023-07" db="EMBL/GenBank/DDBJ databases">
        <title>A chromosome-level genome assembly of Lolium multiflorum.</title>
        <authorList>
            <person name="Chen Y."/>
            <person name="Copetti D."/>
            <person name="Kolliker R."/>
            <person name="Studer B."/>
        </authorList>
    </citation>
    <scope>NUCLEOTIDE SEQUENCE</scope>
    <source>
        <strain evidence="9">02402/16</strain>
        <tissue evidence="9">Leaf</tissue>
    </source>
</reference>
<evidence type="ECO:0000256" key="2">
    <source>
        <dbReference type="ARBA" id="ARBA00022695"/>
    </source>
</evidence>
<dbReference type="InterPro" id="IPR043502">
    <property type="entry name" value="DNA/RNA_pol_sf"/>
</dbReference>